<evidence type="ECO:0000313" key="1">
    <source>
        <dbReference type="EMBL" id="KAJ5520135.1"/>
    </source>
</evidence>
<name>A0A9X0CB95_9EURO</name>
<accession>A0A9X0CB95</accession>
<dbReference type="OrthoDB" id="3335918at2759"/>
<dbReference type="Gene3D" id="3.30.70.2970">
    <property type="entry name" value="Protein of unknown function (DUF541), domain 2"/>
    <property type="match status" value="1"/>
</dbReference>
<dbReference type="EMBL" id="JAPWDS010000001">
    <property type="protein sequence ID" value="KAJ5520135.1"/>
    <property type="molecule type" value="Genomic_DNA"/>
</dbReference>
<protein>
    <submittedName>
        <fullName evidence="1">Uncharacterized protein</fullName>
    </submittedName>
</protein>
<dbReference type="AlphaFoldDB" id="A0A9X0CB95"/>
<organism evidence="1 2">
    <name type="scientific">Penicillium fimorum</name>
    <dbReference type="NCBI Taxonomy" id="1882269"/>
    <lineage>
        <taxon>Eukaryota</taxon>
        <taxon>Fungi</taxon>
        <taxon>Dikarya</taxon>
        <taxon>Ascomycota</taxon>
        <taxon>Pezizomycotina</taxon>
        <taxon>Eurotiomycetes</taxon>
        <taxon>Eurotiomycetidae</taxon>
        <taxon>Eurotiales</taxon>
        <taxon>Aspergillaceae</taxon>
        <taxon>Penicillium</taxon>
    </lineage>
</organism>
<reference evidence="1" key="2">
    <citation type="journal article" date="2023" name="IMA Fungus">
        <title>Comparative genomic study of the Penicillium genus elucidates a diverse pangenome and 15 lateral gene transfer events.</title>
        <authorList>
            <person name="Petersen C."/>
            <person name="Sorensen T."/>
            <person name="Nielsen M.R."/>
            <person name="Sondergaard T.E."/>
            <person name="Sorensen J.L."/>
            <person name="Fitzpatrick D.A."/>
            <person name="Frisvad J.C."/>
            <person name="Nielsen K.L."/>
        </authorList>
    </citation>
    <scope>NUCLEOTIDE SEQUENCE</scope>
    <source>
        <strain evidence="1">IBT 29495</strain>
    </source>
</reference>
<reference evidence="1" key="1">
    <citation type="submission" date="2022-12" db="EMBL/GenBank/DDBJ databases">
        <authorList>
            <person name="Petersen C."/>
        </authorList>
    </citation>
    <scope>NUCLEOTIDE SEQUENCE</scope>
    <source>
        <strain evidence="1">IBT 29495</strain>
    </source>
</reference>
<sequence>MSSLNITLGGHSTRCRFPERAMAYTTVKSTGESENTVSYGVNVTASGLRHFLDPLCPSEEHETTQAEAEAAVSSFSSSPVIVSKNPNTADARGNRLGRPRIYNAVITIFAIFCDFNELHKFIVKVDGYSNAKLNNVSWFLTDATKQRMGGESRNEAVLDAVMKANQYAKAAGFERATSVDIKEIEPQTMNASGYPQRPIYRHSSGVSLTPQDIVLDCCVDVDFECVGDLGSAGRSNDTS</sequence>
<dbReference type="Gene3D" id="3.30.110.170">
    <property type="entry name" value="Protein of unknown function (DUF541), domain 1"/>
    <property type="match status" value="1"/>
</dbReference>
<gene>
    <name evidence="1" type="ORF">N7463_000588</name>
</gene>
<evidence type="ECO:0000313" key="2">
    <source>
        <dbReference type="Proteomes" id="UP001149954"/>
    </source>
</evidence>
<keyword evidence="2" id="KW-1185">Reference proteome</keyword>
<dbReference type="InterPro" id="IPR007497">
    <property type="entry name" value="SIMPL/DUF541"/>
</dbReference>
<dbReference type="Proteomes" id="UP001149954">
    <property type="component" value="Unassembled WGS sequence"/>
</dbReference>
<dbReference type="Pfam" id="PF04402">
    <property type="entry name" value="SIMPL"/>
    <property type="match status" value="1"/>
</dbReference>
<proteinExistence type="predicted"/>
<comment type="caution">
    <text evidence="1">The sequence shown here is derived from an EMBL/GenBank/DDBJ whole genome shotgun (WGS) entry which is preliminary data.</text>
</comment>